<evidence type="ECO:0000259" key="3">
    <source>
        <dbReference type="PROSITE" id="PS50157"/>
    </source>
</evidence>
<dbReference type="EMBL" id="CALTRL010004362">
    <property type="protein sequence ID" value="CAH7682967.1"/>
    <property type="molecule type" value="Genomic_DNA"/>
</dbReference>
<gene>
    <name evidence="4" type="ORF">PPACK8108_LOCUS16158</name>
</gene>
<organism evidence="4 5">
    <name type="scientific">Phakopsora pachyrhizi</name>
    <name type="common">Asian soybean rust disease fungus</name>
    <dbReference type="NCBI Taxonomy" id="170000"/>
    <lineage>
        <taxon>Eukaryota</taxon>
        <taxon>Fungi</taxon>
        <taxon>Dikarya</taxon>
        <taxon>Basidiomycota</taxon>
        <taxon>Pucciniomycotina</taxon>
        <taxon>Pucciniomycetes</taxon>
        <taxon>Pucciniales</taxon>
        <taxon>Phakopsoraceae</taxon>
        <taxon>Phakopsora</taxon>
    </lineage>
</organism>
<evidence type="ECO:0000256" key="1">
    <source>
        <dbReference type="PROSITE-ProRule" id="PRU00042"/>
    </source>
</evidence>
<evidence type="ECO:0000313" key="5">
    <source>
        <dbReference type="Proteomes" id="UP001153365"/>
    </source>
</evidence>
<name>A0AAV0B7N4_PHAPC</name>
<dbReference type="PROSITE" id="PS50157">
    <property type="entry name" value="ZINC_FINGER_C2H2_2"/>
    <property type="match status" value="1"/>
</dbReference>
<dbReference type="SUPFAM" id="SSF57667">
    <property type="entry name" value="beta-beta-alpha zinc fingers"/>
    <property type="match status" value="1"/>
</dbReference>
<comment type="caution">
    <text evidence="4">The sequence shown here is derived from an EMBL/GenBank/DDBJ whole genome shotgun (WGS) entry which is preliminary data.</text>
</comment>
<keyword evidence="1" id="KW-0862">Zinc</keyword>
<dbReference type="AlphaFoldDB" id="A0AAV0B7N4"/>
<feature type="region of interest" description="Disordered" evidence="2">
    <location>
        <begin position="120"/>
        <end position="142"/>
    </location>
</feature>
<sequence>MTSKSVEDQGGCSNIDFNLSFTEPSPYLSWDNELEYVLKALDDAPMVNSAPFYDEASAFNQNRCSFLQSKLGNDSEYPLDYGCDFSSTPNLVLSPITSEFDDLRWSDIFSFDSYYASESRADLRPQTTENKSGKGEREANNIEGLSLQEQLEADVDPENKPVGQPSPSSCSSIVEASLIFSQNSLTSIKSSQSLHSCATEFPSPTFKVLETEDSYLEYRTNNNNADRILFSQVLLSPSMSKQGTNLDISENDKAHTVKCCKKPLTKNHNKVVDNTFSTWILKMTSATPVNQIPVNIDAFIPACTSSFRNETQKLSKGLRIEFYFSDFELTAFLDPKIPKGNTIHQKTEIFKSYLKNLLNEHIDPRLARQKAKKPVDCLRKKRVKKEIKEDKCPICSKLLSSKPSNMIRHINSFHKGFKYLCNTCGKEIKYPGDLKRHIKHMHSSS</sequence>
<dbReference type="GO" id="GO:0008270">
    <property type="term" value="F:zinc ion binding"/>
    <property type="evidence" value="ECO:0007669"/>
    <property type="project" value="UniProtKB-KW"/>
</dbReference>
<dbReference type="InterPro" id="IPR013087">
    <property type="entry name" value="Znf_C2H2_type"/>
</dbReference>
<feature type="compositionally biased region" description="Basic and acidic residues" evidence="2">
    <location>
        <begin position="131"/>
        <end position="140"/>
    </location>
</feature>
<proteinExistence type="predicted"/>
<dbReference type="PROSITE" id="PS00028">
    <property type="entry name" value="ZINC_FINGER_C2H2_1"/>
    <property type="match status" value="1"/>
</dbReference>
<keyword evidence="1" id="KW-0479">Metal-binding</keyword>
<feature type="domain" description="C2H2-type" evidence="3">
    <location>
        <begin position="419"/>
        <end position="445"/>
    </location>
</feature>
<dbReference type="SMART" id="SM00355">
    <property type="entry name" value="ZnF_C2H2"/>
    <property type="match status" value="2"/>
</dbReference>
<dbReference type="Gene3D" id="3.30.160.60">
    <property type="entry name" value="Classic Zinc Finger"/>
    <property type="match status" value="1"/>
</dbReference>
<evidence type="ECO:0000313" key="4">
    <source>
        <dbReference type="EMBL" id="CAH7682967.1"/>
    </source>
</evidence>
<dbReference type="InterPro" id="IPR036236">
    <property type="entry name" value="Znf_C2H2_sf"/>
</dbReference>
<reference evidence="4" key="1">
    <citation type="submission" date="2022-06" db="EMBL/GenBank/DDBJ databases">
        <authorList>
            <consortium name="SYNGENTA / RWTH Aachen University"/>
        </authorList>
    </citation>
    <scope>NUCLEOTIDE SEQUENCE</scope>
</reference>
<protein>
    <submittedName>
        <fullName evidence="4">Expressed protein</fullName>
    </submittedName>
</protein>
<keyword evidence="1" id="KW-0863">Zinc-finger</keyword>
<dbReference type="Proteomes" id="UP001153365">
    <property type="component" value="Unassembled WGS sequence"/>
</dbReference>
<keyword evidence="5" id="KW-1185">Reference proteome</keyword>
<evidence type="ECO:0000256" key="2">
    <source>
        <dbReference type="SAM" id="MobiDB-lite"/>
    </source>
</evidence>
<accession>A0AAV0B7N4</accession>